<dbReference type="SUPFAM" id="SSF109604">
    <property type="entry name" value="HD-domain/PDEase-like"/>
    <property type="match status" value="1"/>
</dbReference>
<dbReference type="InterPro" id="IPR023088">
    <property type="entry name" value="PDEase"/>
</dbReference>
<dbReference type="InterPro" id="IPR036971">
    <property type="entry name" value="PDEase_catalytic_dom_sf"/>
</dbReference>
<dbReference type="Gene3D" id="1.10.287.70">
    <property type="match status" value="1"/>
</dbReference>
<feature type="transmembrane region" description="Helical" evidence="8">
    <location>
        <begin position="94"/>
        <end position="114"/>
    </location>
</feature>
<feature type="domain" description="PDEase" evidence="9">
    <location>
        <begin position="581"/>
        <end position="936"/>
    </location>
</feature>
<evidence type="ECO:0000256" key="6">
    <source>
        <dbReference type="RuleBase" id="RU363067"/>
    </source>
</evidence>
<dbReference type="Gene3D" id="1.10.1300.10">
    <property type="entry name" value="3'5'-cyclic nucleotide phosphodiesterase, catalytic domain"/>
    <property type="match status" value="1"/>
</dbReference>
<feature type="binding site" evidence="5">
    <location>
        <position position="664"/>
    </location>
    <ligand>
        <name>Zn(2+)</name>
        <dbReference type="ChEBI" id="CHEBI:29105"/>
        <label>1</label>
    </ligand>
</feature>
<dbReference type="AlphaFoldDB" id="A0A7S2SSH4"/>
<feature type="region of interest" description="Disordered" evidence="7">
    <location>
        <begin position="967"/>
        <end position="987"/>
    </location>
</feature>
<evidence type="ECO:0000256" key="4">
    <source>
        <dbReference type="PIRSR" id="PIRSR623088-2"/>
    </source>
</evidence>
<keyword evidence="8" id="KW-0472">Membrane</keyword>
<feature type="transmembrane region" description="Helical" evidence="8">
    <location>
        <begin position="153"/>
        <end position="173"/>
    </location>
</feature>
<comment type="cofactor">
    <cofactor evidence="6">
        <name>a divalent metal cation</name>
        <dbReference type="ChEBI" id="CHEBI:60240"/>
    </cofactor>
    <text evidence="6">Binds 2 divalent metal cations per subunit. Site 1 may preferentially bind zinc ions, while site 2 has a preference for magnesium and/or manganese ions.</text>
</comment>
<evidence type="ECO:0000256" key="2">
    <source>
        <dbReference type="ARBA" id="ARBA00022801"/>
    </source>
</evidence>
<evidence type="ECO:0000256" key="7">
    <source>
        <dbReference type="SAM" id="MobiDB-lite"/>
    </source>
</evidence>
<feature type="transmembrane region" description="Helical" evidence="8">
    <location>
        <begin position="126"/>
        <end position="146"/>
    </location>
</feature>
<feature type="binding site" evidence="4">
    <location>
        <position position="892"/>
    </location>
    <ligand>
        <name>AMP</name>
        <dbReference type="ChEBI" id="CHEBI:456215"/>
    </ligand>
</feature>
<evidence type="ECO:0000256" key="8">
    <source>
        <dbReference type="SAM" id="Phobius"/>
    </source>
</evidence>
<accession>A0A7S2SSH4</accession>
<protein>
    <recommendedName>
        <fullName evidence="6">Phosphodiesterase</fullName>
        <ecNumber evidence="6">3.1.4.-</ecNumber>
    </recommendedName>
</protein>
<dbReference type="PRINTS" id="PR00387">
    <property type="entry name" value="PDIESTERASE1"/>
</dbReference>
<dbReference type="InterPro" id="IPR002073">
    <property type="entry name" value="PDEase_catalytic_dom"/>
</dbReference>
<keyword evidence="1 5" id="KW-0479">Metal-binding</keyword>
<keyword evidence="8" id="KW-1133">Transmembrane helix</keyword>
<keyword evidence="2 6" id="KW-0378">Hydrolase</keyword>
<dbReference type="CDD" id="cd00077">
    <property type="entry name" value="HDc"/>
    <property type="match status" value="1"/>
</dbReference>
<feature type="binding site" evidence="5">
    <location>
        <position position="701"/>
    </location>
    <ligand>
        <name>Zn(2+)</name>
        <dbReference type="ChEBI" id="CHEBI:29105"/>
        <label>1</label>
    </ligand>
</feature>
<evidence type="ECO:0000259" key="9">
    <source>
        <dbReference type="PROSITE" id="PS51845"/>
    </source>
</evidence>
<evidence type="ECO:0000256" key="1">
    <source>
        <dbReference type="ARBA" id="ARBA00022723"/>
    </source>
</evidence>
<feature type="binding site" evidence="5">
    <location>
        <position position="700"/>
    </location>
    <ligand>
        <name>Zn(2+)</name>
        <dbReference type="ChEBI" id="CHEBI:29105"/>
        <label>1</label>
    </ligand>
</feature>
<dbReference type="PROSITE" id="PS00126">
    <property type="entry name" value="PDEASE_I_1"/>
    <property type="match status" value="1"/>
</dbReference>
<feature type="active site" description="Proton donor" evidence="3">
    <location>
        <position position="660"/>
    </location>
</feature>
<feature type="transmembrane region" description="Helical" evidence="8">
    <location>
        <begin position="426"/>
        <end position="453"/>
    </location>
</feature>
<feature type="binding site" evidence="4">
    <location>
        <position position="701"/>
    </location>
    <ligand>
        <name>AMP</name>
        <dbReference type="ChEBI" id="CHEBI:456215"/>
    </ligand>
</feature>
<dbReference type="InterPro" id="IPR023174">
    <property type="entry name" value="PDEase_CS"/>
</dbReference>
<feature type="region of interest" description="Disordered" evidence="7">
    <location>
        <begin position="1"/>
        <end position="63"/>
    </location>
</feature>
<dbReference type="InterPro" id="IPR003607">
    <property type="entry name" value="HD/PDEase_dom"/>
</dbReference>
<feature type="binding site" evidence="5">
    <location>
        <position position="841"/>
    </location>
    <ligand>
        <name>Zn(2+)</name>
        <dbReference type="ChEBI" id="CHEBI:29105"/>
        <label>1</label>
    </ligand>
</feature>
<dbReference type="EC" id="3.1.4.-" evidence="6"/>
<organism evidence="10">
    <name type="scientific">Rhizochromulina marina</name>
    <dbReference type="NCBI Taxonomy" id="1034831"/>
    <lineage>
        <taxon>Eukaryota</taxon>
        <taxon>Sar</taxon>
        <taxon>Stramenopiles</taxon>
        <taxon>Ochrophyta</taxon>
        <taxon>Dictyochophyceae</taxon>
        <taxon>Rhizochromulinales</taxon>
        <taxon>Rhizochromulina</taxon>
    </lineage>
</organism>
<comment type="similarity">
    <text evidence="6">Belongs to the cyclic nucleotide phosphodiesterase family.</text>
</comment>
<name>A0A7S2SSH4_9STRA</name>
<gene>
    <name evidence="10" type="ORF">RMAR1173_LOCUS17905</name>
</gene>
<dbReference type="GO" id="GO:0007165">
    <property type="term" value="P:signal transduction"/>
    <property type="evidence" value="ECO:0007669"/>
    <property type="project" value="InterPro"/>
</dbReference>
<reference evidence="10" key="1">
    <citation type="submission" date="2021-01" db="EMBL/GenBank/DDBJ databases">
        <authorList>
            <person name="Corre E."/>
            <person name="Pelletier E."/>
            <person name="Niang G."/>
            <person name="Scheremetjew M."/>
            <person name="Finn R."/>
            <person name="Kale V."/>
            <person name="Holt S."/>
            <person name="Cochrane G."/>
            <person name="Meng A."/>
            <person name="Brown T."/>
            <person name="Cohen L."/>
        </authorList>
    </citation>
    <scope>NUCLEOTIDE SEQUENCE</scope>
    <source>
        <strain evidence="10">CCMP1243</strain>
    </source>
</reference>
<feature type="compositionally biased region" description="Basic and acidic residues" evidence="7">
    <location>
        <begin position="1"/>
        <end position="20"/>
    </location>
</feature>
<sequence length="987" mass="111670">MAASESPRDVELAVREEAAVVRKRSSRPGEMDGSSRPSADRRAPPLKKRNSSRNSIFDSPPPPRKSLCNPCDVAFRRTATYQCMQKLVDKPATAILSAVLLLVTLFLPDAWTWLDLKESNDVILDAVLLFCFVFFVVEIVLTFMVDHKYRNSFFFWMDLLGTLSVLLDVTLLFPPAPEVRPYGSGEESDSDFNFSAELSKLRAARLARLGARSARLVKLTKLFTLQHKFTHPDERKRDEGLLAETQGISRRLGDKLATRVAAQVMFLVIITPLLNLQNVDSGPDAFVKTFHMMAAREISGDSSIVIPADDWLTMSDQFREFSVGQFSPPPFELDIRGLAESSCPTEALLRNSSSTSLAEADLDRIFDDLSVSYDSNKTQCLWEWDLRGAGRASNELIVERPSLDEDEAKPPGYVRGSFSTRVGNQWIAAASMLLIVITLLLLVGFATSLSLVVHEIVVRPLRNIIKTLRRNVSDLWKVMQMIDNEDEKIPEEDVTETTLLQEMIEKLVRIVANSIDSNKSILSRAIEESGISEKDKVVKWLLEGYSSDPTKKRGTLTEALHFERMETKEGNLRSSGLPKSPATLDEEHLDLLEHLPCVATDIEGLSRLDVLSFSMEESFAVMDYLYDHYDLKSQFGIPTSRLAAFFDAISKNYKSENPYHNWYHGVDVCQTVFSILVSIQGSLLFSQLEILAALTSAVAHDVNHPGFNNAFLSRTRDALAFEHNDRSPLENMHCVTLYKILRDEETNILAELDDDEWFLCRKIMLACILNTDMVKHFDNVKQLQLFYEVNGLSLHQYVSNGDAASTPMVRRAIEAVPDLPEVMREPANRLFLQETILHCADVSNPVKTIAVYEQWVERVTSEFFSQGDEERRRGMPVSAMMDRDTTDIPPMQINFIDFIIAPLYIALFQIFPLQLQPLATNLEQNYRHYISLCQSRMVRESSEALSQKQQEEYEKFSSRMESLSDKLRPFTLGASPFPPVSSRRESS</sequence>
<dbReference type="EMBL" id="HBHJ01027066">
    <property type="protein sequence ID" value="CAD9706914.1"/>
    <property type="molecule type" value="Transcribed_RNA"/>
</dbReference>
<dbReference type="Pfam" id="PF00233">
    <property type="entry name" value="PDEase_I"/>
    <property type="match status" value="1"/>
</dbReference>
<evidence type="ECO:0000256" key="3">
    <source>
        <dbReference type="PIRSR" id="PIRSR623088-1"/>
    </source>
</evidence>
<proteinExistence type="inferred from homology"/>
<dbReference type="SMART" id="SM00471">
    <property type="entry name" value="HDc"/>
    <property type="match status" value="1"/>
</dbReference>
<keyword evidence="8" id="KW-0812">Transmembrane</keyword>
<feature type="binding site" evidence="4">
    <location>
        <begin position="660"/>
        <end position="664"/>
    </location>
    <ligand>
        <name>AMP</name>
        <dbReference type="ChEBI" id="CHEBI:456215"/>
    </ligand>
</feature>
<dbReference type="PANTHER" id="PTHR11347">
    <property type="entry name" value="CYCLIC NUCLEOTIDE PHOSPHODIESTERASE"/>
    <property type="match status" value="1"/>
</dbReference>
<dbReference type="GO" id="GO:0046872">
    <property type="term" value="F:metal ion binding"/>
    <property type="evidence" value="ECO:0007669"/>
    <property type="project" value="UniProtKB-KW"/>
</dbReference>
<feature type="binding site" evidence="5">
    <location>
        <position position="701"/>
    </location>
    <ligand>
        <name>Zn(2+)</name>
        <dbReference type="ChEBI" id="CHEBI:29105"/>
        <label>2</label>
    </ligand>
</feature>
<evidence type="ECO:0000313" key="10">
    <source>
        <dbReference type="EMBL" id="CAD9706914.1"/>
    </source>
</evidence>
<feature type="binding site" evidence="4">
    <location>
        <position position="841"/>
    </location>
    <ligand>
        <name>AMP</name>
        <dbReference type="ChEBI" id="CHEBI:456215"/>
    </ligand>
</feature>
<dbReference type="PROSITE" id="PS51845">
    <property type="entry name" value="PDEASE_I_2"/>
    <property type="match status" value="1"/>
</dbReference>
<dbReference type="GO" id="GO:0004114">
    <property type="term" value="F:3',5'-cyclic-nucleotide phosphodiesterase activity"/>
    <property type="evidence" value="ECO:0007669"/>
    <property type="project" value="InterPro"/>
</dbReference>
<evidence type="ECO:0000256" key="5">
    <source>
        <dbReference type="PIRSR" id="PIRSR623088-3"/>
    </source>
</evidence>